<reference evidence="3 4" key="1">
    <citation type="journal article" date="2014" name="PLoS Genet.">
        <title>Phylogenetically driven sequencing of extremely halophilic archaea reveals strategies for static and dynamic osmo-response.</title>
        <authorList>
            <person name="Becker E.A."/>
            <person name="Seitzer P.M."/>
            <person name="Tritt A."/>
            <person name="Larsen D."/>
            <person name="Krusor M."/>
            <person name="Yao A.I."/>
            <person name="Wu D."/>
            <person name="Madern D."/>
            <person name="Eisen J.A."/>
            <person name="Darling A.E."/>
            <person name="Facciotti M.T."/>
        </authorList>
    </citation>
    <scope>NUCLEOTIDE SEQUENCE [LARGE SCALE GENOMIC DNA]</scope>
    <source>
        <strain evidence="3 4">JCM 14978</strain>
    </source>
</reference>
<dbReference type="STRING" id="1230456.C468_08716"/>
<dbReference type="SUPFAM" id="SSF142433">
    <property type="entry name" value="CinA-like"/>
    <property type="match status" value="1"/>
</dbReference>
<evidence type="ECO:0000256" key="1">
    <source>
        <dbReference type="SAM" id="MobiDB-lite"/>
    </source>
</evidence>
<evidence type="ECO:0000313" key="4">
    <source>
        <dbReference type="Proteomes" id="UP000011546"/>
    </source>
</evidence>
<evidence type="ECO:0000313" key="3">
    <source>
        <dbReference type="EMBL" id="EMA64418.1"/>
    </source>
</evidence>
<organism evidence="3 4">
    <name type="scientific">Halorubrum kocurii JCM 14978</name>
    <dbReference type="NCBI Taxonomy" id="1230456"/>
    <lineage>
        <taxon>Archaea</taxon>
        <taxon>Methanobacteriati</taxon>
        <taxon>Methanobacteriota</taxon>
        <taxon>Stenosarchaea group</taxon>
        <taxon>Halobacteria</taxon>
        <taxon>Halobacteriales</taxon>
        <taxon>Haloferacaceae</taxon>
        <taxon>Halorubrum</taxon>
    </lineage>
</organism>
<accession>M0P3M9</accession>
<dbReference type="Pfam" id="PF02464">
    <property type="entry name" value="CinA"/>
    <property type="match status" value="1"/>
</dbReference>
<protein>
    <submittedName>
        <fullName evidence="3">Damage inducible protein CinA</fullName>
    </submittedName>
</protein>
<dbReference type="AlphaFoldDB" id="M0P3M9"/>
<dbReference type="OrthoDB" id="305448at2157"/>
<feature type="non-terminal residue" evidence="3">
    <location>
        <position position="74"/>
    </location>
</feature>
<comment type="caution">
    <text evidence="3">The sequence shown here is derived from an EMBL/GenBank/DDBJ whole genome shotgun (WGS) entry which is preliminary data.</text>
</comment>
<name>M0P3M9_9EURY</name>
<dbReference type="RefSeq" id="WP_008848465.1">
    <property type="nucleotide sequence ID" value="NZ_AOJH01000056.1"/>
</dbReference>
<dbReference type="EMBL" id="AOJH01000056">
    <property type="protein sequence ID" value="EMA64418.1"/>
    <property type="molecule type" value="Genomic_DNA"/>
</dbReference>
<keyword evidence="4" id="KW-1185">Reference proteome</keyword>
<gene>
    <name evidence="3" type="ORF">C468_08716</name>
</gene>
<feature type="region of interest" description="Disordered" evidence="1">
    <location>
        <begin position="54"/>
        <end position="74"/>
    </location>
</feature>
<feature type="domain" description="CinA C-terminal" evidence="2">
    <location>
        <begin position="27"/>
        <end position="74"/>
    </location>
</feature>
<dbReference type="Proteomes" id="UP000011546">
    <property type="component" value="Unassembled WGS sequence"/>
</dbReference>
<feature type="region of interest" description="Disordered" evidence="1">
    <location>
        <begin position="1"/>
        <end position="37"/>
    </location>
</feature>
<sequence>MDERGAEAEGGEPDETAGADGTDHSEPVEATLGDLLTEREETLATAESLTGGLVGSRVTDVPGASTYFDRGFVT</sequence>
<dbReference type="Gene3D" id="3.90.950.20">
    <property type="entry name" value="CinA-like"/>
    <property type="match status" value="1"/>
</dbReference>
<evidence type="ECO:0000259" key="2">
    <source>
        <dbReference type="Pfam" id="PF02464"/>
    </source>
</evidence>
<dbReference type="InterPro" id="IPR008136">
    <property type="entry name" value="CinA_C"/>
</dbReference>
<proteinExistence type="predicted"/>
<dbReference type="InterPro" id="IPR036653">
    <property type="entry name" value="CinA-like_C"/>
</dbReference>